<protein>
    <recommendedName>
        <fullName evidence="6">Zinc-finger domain-containing protein</fullName>
    </recommendedName>
</protein>
<dbReference type="AlphaFoldDB" id="A0A941I0A6"/>
<accession>A0A941I0A6</accession>
<keyword evidence="5" id="KW-1185">Reference proteome</keyword>
<feature type="region of interest" description="Disordered" evidence="3">
    <location>
        <begin position="159"/>
        <end position="178"/>
    </location>
</feature>
<evidence type="ECO:0000256" key="1">
    <source>
        <dbReference type="ARBA" id="ARBA00023015"/>
    </source>
</evidence>
<evidence type="ECO:0000313" key="5">
    <source>
        <dbReference type="Proteomes" id="UP000677016"/>
    </source>
</evidence>
<organism evidence="4 5">
    <name type="scientific">Phycicoccus avicenniae</name>
    <dbReference type="NCBI Taxonomy" id="2828860"/>
    <lineage>
        <taxon>Bacteria</taxon>
        <taxon>Bacillati</taxon>
        <taxon>Actinomycetota</taxon>
        <taxon>Actinomycetes</taxon>
        <taxon>Micrococcales</taxon>
        <taxon>Intrasporangiaceae</taxon>
        <taxon>Phycicoccus</taxon>
    </lineage>
</organism>
<keyword evidence="1" id="KW-0805">Transcription regulation</keyword>
<dbReference type="RefSeq" id="WP_211602170.1">
    <property type="nucleotide sequence ID" value="NZ_JAGSNF010000007.1"/>
</dbReference>
<dbReference type="EMBL" id="JAGSNF010000007">
    <property type="protein sequence ID" value="MBR7742954.1"/>
    <property type="molecule type" value="Genomic_DNA"/>
</dbReference>
<evidence type="ECO:0000256" key="2">
    <source>
        <dbReference type="ARBA" id="ARBA00023163"/>
    </source>
</evidence>
<dbReference type="Gene3D" id="1.10.10.1320">
    <property type="entry name" value="Anti-sigma factor, zinc-finger domain"/>
    <property type="match status" value="1"/>
</dbReference>
<evidence type="ECO:0008006" key="6">
    <source>
        <dbReference type="Google" id="ProtNLM"/>
    </source>
</evidence>
<sequence>MTARPSVRCLDDELSEYVAGRLDDRRRAAWDLHLVTCETCCRAVREERRLREALSGGPAMPGDLRTSLLALGRDLEPPPVPVCPEPLALLAPSAPPCHRSPLRATVVAATAAGLSAAAAWSLTVIGAPAPARPGVTTPVVVPAVATARPVGTAVTTVDFGRSDPTRPTRTVRGAESTP</sequence>
<name>A0A941I0A6_9MICO</name>
<reference evidence="4" key="1">
    <citation type="submission" date="2021-04" db="EMBL/GenBank/DDBJ databases">
        <title>Phycicoccus avicenniae sp. nov., a novel endophytic actinomycetes isolated from branch of Avicennia mariana.</title>
        <authorList>
            <person name="Tuo L."/>
        </authorList>
    </citation>
    <scope>NUCLEOTIDE SEQUENCE</scope>
    <source>
        <strain evidence="4">BSK3Z-2</strain>
    </source>
</reference>
<evidence type="ECO:0000313" key="4">
    <source>
        <dbReference type="EMBL" id="MBR7742954.1"/>
    </source>
</evidence>
<dbReference type="InterPro" id="IPR041916">
    <property type="entry name" value="Anti_sigma_zinc_sf"/>
</dbReference>
<proteinExistence type="predicted"/>
<keyword evidence="2" id="KW-0804">Transcription</keyword>
<gene>
    <name evidence="4" type="ORF">KC207_06600</name>
</gene>
<comment type="caution">
    <text evidence="4">The sequence shown here is derived from an EMBL/GenBank/DDBJ whole genome shotgun (WGS) entry which is preliminary data.</text>
</comment>
<evidence type="ECO:0000256" key="3">
    <source>
        <dbReference type="SAM" id="MobiDB-lite"/>
    </source>
</evidence>
<dbReference type="Proteomes" id="UP000677016">
    <property type="component" value="Unassembled WGS sequence"/>
</dbReference>